<comment type="caution">
    <text evidence="1">The sequence shown here is derived from an EMBL/GenBank/DDBJ whole genome shotgun (WGS) entry which is preliminary data.</text>
</comment>
<accession>A0AAD7QW96</accession>
<dbReference type="EMBL" id="JARPMG010000002">
    <property type="protein sequence ID" value="KAJ8102687.1"/>
    <property type="molecule type" value="Genomic_DNA"/>
</dbReference>
<dbReference type="RefSeq" id="XP_056046137.1">
    <property type="nucleotide sequence ID" value="XM_056186638.1"/>
</dbReference>
<dbReference type="Proteomes" id="UP001217417">
    <property type="component" value="Unassembled WGS sequence"/>
</dbReference>
<dbReference type="AlphaFoldDB" id="A0AAD7QW96"/>
<sequence length="55" mass="6074">PWIAEVAMVDKAYGAYNLMLGGGYVRQRLNKLCRSSVNEEQNSRALEAVIQAMGT</sequence>
<evidence type="ECO:0000313" key="1">
    <source>
        <dbReference type="EMBL" id="KAJ8102687.1"/>
    </source>
</evidence>
<evidence type="ECO:0000313" key="2">
    <source>
        <dbReference type="Proteomes" id="UP001217417"/>
    </source>
</evidence>
<feature type="non-terminal residue" evidence="1">
    <location>
        <position position="1"/>
    </location>
</feature>
<name>A0AAD7QW96_9ASCO</name>
<protein>
    <submittedName>
        <fullName evidence="1">Uncharacterized protein</fullName>
    </submittedName>
</protein>
<proteinExistence type="predicted"/>
<reference evidence="1" key="1">
    <citation type="submission" date="2023-03" db="EMBL/GenBank/DDBJ databases">
        <title>Near-Complete genome sequence of Lipomyces tetrasporous NRRL Y-64009, an oleaginous yeast capable of growing on lignocellulosic hydrolysates.</title>
        <authorList>
            <consortium name="Lawrence Berkeley National Laboratory"/>
            <person name="Jagtap S.S."/>
            <person name="Liu J.-J."/>
            <person name="Walukiewicz H.E."/>
            <person name="Pangilinan J."/>
            <person name="Lipzen A."/>
            <person name="Ahrendt S."/>
            <person name="Koriabine M."/>
            <person name="Cobaugh K."/>
            <person name="Salamov A."/>
            <person name="Yoshinaga Y."/>
            <person name="Ng V."/>
            <person name="Daum C."/>
            <person name="Grigoriev I.V."/>
            <person name="Slininger P.J."/>
            <person name="Dien B.S."/>
            <person name="Jin Y.-S."/>
            <person name="Rao C.V."/>
        </authorList>
    </citation>
    <scope>NUCLEOTIDE SEQUENCE</scope>
    <source>
        <strain evidence="1">NRRL Y-64009</strain>
    </source>
</reference>
<dbReference type="GeneID" id="80881804"/>
<keyword evidence="2" id="KW-1185">Reference proteome</keyword>
<gene>
    <name evidence="1" type="ORF">POJ06DRAFT_245354</name>
</gene>
<organism evidence="1 2">
    <name type="scientific">Lipomyces tetrasporus</name>
    <dbReference type="NCBI Taxonomy" id="54092"/>
    <lineage>
        <taxon>Eukaryota</taxon>
        <taxon>Fungi</taxon>
        <taxon>Dikarya</taxon>
        <taxon>Ascomycota</taxon>
        <taxon>Saccharomycotina</taxon>
        <taxon>Lipomycetes</taxon>
        <taxon>Lipomycetales</taxon>
        <taxon>Lipomycetaceae</taxon>
        <taxon>Lipomyces</taxon>
    </lineage>
</organism>